<feature type="region of interest" description="Disordered" evidence="1">
    <location>
        <begin position="87"/>
        <end position="109"/>
    </location>
</feature>
<keyword evidence="3" id="KW-1185">Reference proteome</keyword>
<evidence type="ECO:0000313" key="2">
    <source>
        <dbReference type="EMBL" id="KAK7294571.1"/>
    </source>
</evidence>
<accession>A0AAN9JAL9</accession>
<dbReference type="Proteomes" id="UP001359559">
    <property type="component" value="Unassembled WGS sequence"/>
</dbReference>
<evidence type="ECO:0000256" key="1">
    <source>
        <dbReference type="SAM" id="MobiDB-lite"/>
    </source>
</evidence>
<reference evidence="2 3" key="1">
    <citation type="submission" date="2024-01" db="EMBL/GenBank/DDBJ databases">
        <title>The genomes of 5 underutilized Papilionoideae crops provide insights into root nodulation and disease resistance.</title>
        <authorList>
            <person name="Yuan L."/>
        </authorList>
    </citation>
    <scope>NUCLEOTIDE SEQUENCE [LARGE SCALE GENOMIC DNA]</scope>
    <source>
        <strain evidence="2">LY-2023</strain>
        <tissue evidence="2">Leaf</tissue>
    </source>
</reference>
<feature type="compositionally biased region" description="Polar residues" evidence="1">
    <location>
        <begin position="98"/>
        <end position="109"/>
    </location>
</feature>
<sequence length="133" mass="14263">MVMVGSRGPTRSDLVEGGLEHDNDAGVGAALLLIQRLASQPACWPGESKFSSGQLSIQSSIKGEARSRKHLFSMINDLPTIFEVVTETKPIKDKPTPDSGSKSRGSTKLSHTQTWLAGLVLVILVHSRSLQGK</sequence>
<gene>
    <name evidence="2" type="ORF">RJT34_17460</name>
</gene>
<evidence type="ECO:0000313" key="3">
    <source>
        <dbReference type="Proteomes" id="UP001359559"/>
    </source>
</evidence>
<comment type="caution">
    <text evidence="2">The sequence shown here is derived from an EMBL/GenBank/DDBJ whole genome shotgun (WGS) entry which is preliminary data.</text>
</comment>
<dbReference type="EMBL" id="JAYKXN010000004">
    <property type="protein sequence ID" value="KAK7294571.1"/>
    <property type="molecule type" value="Genomic_DNA"/>
</dbReference>
<organism evidence="2 3">
    <name type="scientific">Clitoria ternatea</name>
    <name type="common">Butterfly pea</name>
    <dbReference type="NCBI Taxonomy" id="43366"/>
    <lineage>
        <taxon>Eukaryota</taxon>
        <taxon>Viridiplantae</taxon>
        <taxon>Streptophyta</taxon>
        <taxon>Embryophyta</taxon>
        <taxon>Tracheophyta</taxon>
        <taxon>Spermatophyta</taxon>
        <taxon>Magnoliopsida</taxon>
        <taxon>eudicotyledons</taxon>
        <taxon>Gunneridae</taxon>
        <taxon>Pentapetalae</taxon>
        <taxon>rosids</taxon>
        <taxon>fabids</taxon>
        <taxon>Fabales</taxon>
        <taxon>Fabaceae</taxon>
        <taxon>Papilionoideae</taxon>
        <taxon>50 kb inversion clade</taxon>
        <taxon>NPAAA clade</taxon>
        <taxon>indigoferoid/millettioid clade</taxon>
        <taxon>Phaseoleae</taxon>
        <taxon>Clitoria</taxon>
    </lineage>
</organism>
<proteinExistence type="predicted"/>
<name>A0AAN9JAL9_CLITE</name>
<protein>
    <submittedName>
        <fullName evidence="2">Uncharacterized protein</fullName>
    </submittedName>
</protein>
<dbReference type="AlphaFoldDB" id="A0AAN9JAL9"/>